<accession>A0ABT9NWT4</accession>
<keyword evidence="3" id="KW-1185">Reference proteome</keyword>
<dbReference type="EMBL" id="JAUSQZ010000001">
    <property type="protein sequence ID" value="MDP9824883.1"/>
    <property type="molecule type" value="Genomic_DNA"/>
</dbReference>
<evidence type="ECO:0000313" key="2">
    <source>
        <dbReference type="EMBL" id="MDP9824883.1"/>
    </source>
</evidence>
<proteinExistence type="predicted"/>
<gene>
    <name evidence="2" type="ORF">J2S57_000632</name>
</gene>
<reference evidence="2 3" key="1">
    <citation type="submission" date="2023-07" db="EMBL/GenBank/DDBJ databases">
        <title>Sequencing the genomes of 1000 actinobacteria strains.</title>
        <authorList>
            <person name="Klenk H.-P."/>
        </authorList>
    </citation>
    <scope>NUCLEOTIDE SEQUENCE [LARGE SCALE GENOMIC DNA]</scope>
    <source>
        <strain evidence="2 3">DSM 44388</strain>
    </source>
</reference>
<evidence type="ECO:0000313" key="3">
    <source>
        <dbReference type="Proteomes" id="UP001235712"/>
    </source>
</evidence>
<organism evidence="2 3">
    <name type="scientific">Kineosporia succinea</name>
    <dbReference type="NCBI Taxonomy" id="84632"/>
    <lineage>
        <taxon>Bacteria</taxon>
        <taxon>Bacillati</taxon>
        <taxon>Actinomycetota</taxon>
        <taxon>Actinomycetes</taxon>
        <taxon>Kineosporiales</taxon>
        <taxon>Kineosporiaceae</taxon>
        <taxon>Kineosporia</taxon>
    </lineage>
</organism>
<name>A0ABT9NWT4_9ACTN</name>
<evidence type="ECO:0000256" key="1">
    <source>
        <dbReference type="SAM" id="MobiDB-lite"/>
    </source>
</evidence>
<feature type="region of interest" description="Disordered" evidence="1">
    <location>
        <begin position="1"/>
        <end position="23"/>
    </location>
</feature>
<dbReference type="Proteomes" id="UP001235712">
    <property type="component" value="Unassembled WGS sequence"/>
</dbReference>
<sequence>MAEVTSVFGSETAGPENDPITLTRSGEVTELSLRLTPDLHGRLSAMFAEYGISSIEEGVLKSLGLWRYLDRTLREGRQVVVLDPVHPQGPFDVLDLRNW</sequence>
<protein>
    <submittedName>
        <fullName evidence="2">Uncharacterized protein</fullName>
    </submittedName>
</protein>
<dbReference type="RefSeq" id="WP_307238092.1">
    <property type="nucleotide sequence ID" value="NZ_JAUSQZ010000001.1"/>
</dbReference>
<comment type="caution">
    <text evidence="2">The sequence shown here is derived from an EMBL/GenBank/DDBJ whole genome shotgun (WGS) entry which is preliminary data.</text>
</comment>